<dbReference type="RefSeq" id="WP_120189901.1">
    <property type="nucleotide sequence ID" value="NZ_MCHY01000008.1"/>
</dbReference>
<dbReference type="CDD" id="cd00761">
    <property type="entry name" value="Glyco_tranf_GTA_type"/>
    <property type="match status" value="1"/>
</dbReference>
<name>A0A419SL01_9BACL</name>
<dbReference type="InterPro" id="IPR029044">
    <property type="entry name" value="Nucleotide-diphossugar_trans"/>
</dbReference>
<dbReference type="OrthoDB" id="2902148at2"/>
<comment type="caution">
    <text evidence="5">The sequence shown here is derived from an EMBL/GenBank/DDBJ whole genome shotgun (WGS) entry which is preliminary data.</text>
</comment>
<dbReference type="InterPro" id="IPR001173">
    <property type="entry name" value="Glyco_trans_2-like"/>
</dbReference>
<evidence type="ECO:0000313" key="6">
    <source>
        <dbReference type="Proteomes" id="UP000284219"/>
    </source>
</evidence>
<keyword evidence="2" id="KW-0328">Glycosyltransferase</keyword>
<accession>A0A419SL01</accession>
<evidence type="ECO:0000256" key="2">
    <source>
        <dbReference type="ARBA" id="ARBA00022676"/>
    </source>
</evidence>
<protein>
    <submittedName>
        <fullName evidence="5">Glycosyl transferase</fullName>
    </submittedName>
</protein>
<dbReference type="PANTHER" id="PTHR43398:SF1">
    <property type="entry name" value="DOLICHOL-PHOSPHATE MANNOSYLTRANSFERASE SUBUNIT 1"/>
    <property type="match status" value="1"/>
</dbReference>
<dbReference type="PANTHER" id="PTHR43398">
    <property type="entry name" value="DOLICHOL-PHOSPHATE MANNOSYLTRANSFERASE SUBUNIT 1"/>
    <property type="match status" value="1"/>
</dbReference>
<dbReference type="InterPro" id="IPR039528">
    <property type="entry name" value="DPM1-like"/>
</dbReference>
<dbReference type="AlphaFoldDB" id="A0A419SL01"/>
<evidence type="ECO:0000313" key="5">
    <source>
        <dbReference type="EMBL" id="RKD24606.1"/>
    </source>
</evidence>
<dbReference type="EMBL" id="MCHY01000008">
    <property type="protein sequence ID" value="RKD24606.1"/>
    <property type="molecule type" value="Genomic_DNA"/>
</dbReference>
<dbReference type="GO" id="GO:0004582">
    <property type="term" value="F:dolichyl-phosphate beta-D-mannosyltransferase activity"/>
    <property type="evidence" value="ECO:0007669"/>
    <property type="project" value="InterPro"/>
</dbReference>
<organism evidence="5 6">
    <name type="scientific">Ammoniphilus oxalaticus</name>
    <dbReference type="NCBI Taxonomy" id="66863"/>
    <lineage>
        <taxon>Bacteria</taxon>
        <taxon>Bacillati</taxon>
        <taxon>Bacillota</taxon>
        <taxon>Bacilli</taxon>
        <taxon>Bacillales</taxon>
        <taxon>Paenibacillaceae</taxon>
        <taxon>Aneurinibacillus group</taxon>
        <taxon>Ammoniphilus</taxon>
    </lineage>
</organism>
<comment type="similarity">
    <text evidence="1">Belongs to the glycosyltransferase 2 family.</text>
</comment>
<sequence length="511" mass="56300">MSKLSIIIPTQDEEQTISSVIEEAKKLSPLEIIVVINGSSDNTKQIVQSHQCKIIEYPFSIGNDVGRAIGALHANGDILLFIDGDIPIPSNKLFPFVREIQSGSDIALNNLRWTAQLPIRPHTTTVSKIAVNHFLRASSLSVNSLIAIPHAMSKVALEKIGWHHLADPVLAQAIAIEKKLKIASPIDVDVIGTNRIRPVHSAPSVGSPYPQSTSRILGDHLRAIQYLIEKKGPRGGFTDGNRNRKLLQRFVPHSFAKRAKRSAVIPVGEEKRTISQVISSVRQAGVDEIIVVANGADRDTLHFAQQEKVLLVPFGKQLGHNVGRAIGAAYATGEICLFIDGDFVIPPDDLIPFIQAVEGGVDIALNNLEFLMDQFHPMDTISVVKYFLNLSAGRPDLLNNSLTAVPHAMHRRVIDKIGFKSLMIPPKAQVEALQQGFKIQATHVVDVVKPNRIRQDHVSTQGKIPAFERIIGDHVEALGHLLHLTNHRGLFTDGNRKRELLKMEDKENDNI</sequence>
<dbReference type="Proteomes" id="UP000284219">
    <property type="component" value="Unassembled WGS sequence"/>
</dbReference>
<gene>
    <name evidence="5" type="ORF">BEP19_09520</name>
</gene>
<feature type="domain" description="Glycosyltransferase 2-like" evidence="4">
    <location>
        <begin position="5"/>
        <end position="111"/>
    </location>
</feature>
<dbReference type="Pfam" id="PF00535">
    <property type="entry name" value="Glycos_transf_2"/>
    <property type="match status" value="2"/>
</dbReference>
<evidence type="ECO:0000256" key="3">
    <source>
        <dbReference type="ARBA" id="ARBA00022679"/>
    </source>
</evidence>
<keyword evidence="6" id="KW-1185">Reference proteome</keyword>
<evidence type="ECO:0000259" key="4">
    <source>
        <dbReference type="Pfam" id="PF00535"/>
    </source>
</evidence>
<evidence type="ECO:0000256" key="1">
    <source>
        <dbReference type="ARBA" id="ARBA00006739"/>
    </source>
</evidence>
<reference evidence="5 6" key="1">
    <citation type="submission" date="2016-08" db="EMBL/GenBank/DDBJ databases">
        <title>Novel Firmicute Genomes.</title>
        <authorList>
            <person name="Poppleton D.I."/>
            <person name="Gribaldo S."/>
        </authorList>
    </citation>
    <scope>NUCLEOTIDE SEQUENCE [LARGE SCALE GENOMIC DNA]</scope>
    <source>
        <strain evidence="5 6">RAOx-1</strain>
    </source>
</reference>
<feature type="domain" description="Glycosyltransferase 2-like" evidence="4">
    <location>
        <begin position="262"/>
        <end position="365"/>
    </location>
</feature>
<dbReference type="SUPFAM" id="SSF53448">
    <property type="entry name" value="Nucleotide-diphospho-sugar transferases"/>
    <property type="match status" value="2"/>
</dbReference>
<dbReference type="Gene3D" id="3.90.550.10">
    <property type="entry name" value="Spore Coat Polysaccharide Biosynthesis Protein SpsA, Chain A"/>
    <property type="match status" value="2"/>
</dbReference>
<dbReference type="GO" id="GO:0016020">
    <property type="term" value="C:membrane"/>
    <property type="evidence" value="ECO:0007669"/>
    <property type="project" value="GOC"/>
</dbReference>
<dbReference type="GO" id="GO:0009247">
    <property type="term" value="P:glycolipid biosynthetic process"/>
    <property type="evidence" value="ECO:0007669"/>
    <property type="project" value="TreeGrafter"/>
</dbReference>
<proteinExistence type="inferred from homology"/>
<keyword evidence="3 5" id="KW-0808">Transferase</keyword>